<proteinExistence type="predicted"/>
<dbReference type="EMBL" id="HBNS01022118">
    <property type="protein sequence ID" value="CAE4612211.1"/>
    <property type="molecule type" value="Transcribed_RNA"/>
</dbReference>
<organism evidence="2">
    <name type="scientific">Ditylum brightwellii</name>
    <dbReference type="NCBI Taxonomy" id="49249"/>
    <lineage>
        <taxon>Eukaryota</taxon>
        <taxon>Sar</taxon>
        <taxon>Stramenopiles</taxon>
        <taxon>Ochrophyta</taxon>
        <taxon>Bacillariophyta</taxon>
        <taxon>Mediophyceae</taxon>
        <taxon>Lithodesmiophycidae</taxon>
        <taxon>Lithodesmiales</taxon>
        <taxon>Lithodesmiaceae</taxon>
        <taxon>Ditylum</taxon>
    </lineage>
</organism>
<feature type="compositionally biased region" description="Low complexity" evidence="1">
    <location>
        <begin position="187"/>
        <end position="200"/>
    </location>
</feature>
<feature type="region of interest" description="Disordered" evidence="1">
    <location>
        <begin position="116"/>
        <end position="149"/>
    </location>
</feature>
<accession>A0A7S4RHH0</accession>
<feature type="compositionally biased region" description="Low complexity" evidence="1">
    <location>
        <begin position="133"/>
        <end position="149"/>
    </location>
</feature>
<evidence type="ECO:0000256" key="1">
    <source>
        <dbReference type="SAM" id="MobiDB-lite"/>
    </source>
</evidence>
<feature type="region of interest" description="Disordered" evidence="1">
    <location>
        <begin position="177"/>
        <end position="200"/>
    </location>
</feature>
<sequence length="218" mass="24179">MPKPFRAEQDNNDRLLETSSTACVTTLHDEETINPTETLHATELLPPKCKEKTKDNHVEVMEDLSSPILNPVEKATELQAPQQQQREGNTKVNETCEMVDCVPPLCIKPVVDVSSSRSYTSSRRSNNSRRSSRYNQQYSSYQQPTTTTTPPCVLNHAPCAGLKSFNSIVSRWFGPRAAPADQSDDNSSISTVRSVRTTASGASRSSATLGLLRYNNRF</sequence>
<evidence type="ECO:0000313" key="2">
    <source>
        <dbReference type="EMBL" id="CAE4612211.1"/>
    </source>
</evidence>
<gene>
    <name evidence="2" type="ORF">DBRI00130_LOCUS17496</name>
</gene>
<name>A0A7S4RHH0_9STRA</name>
<protein>
    <submittedName>
        <fullName evidence="2">Uncharacterized protein</fullName>
    </submittedName>
</protein>
<feature type="compositionally biased region" description="Low complexity" evidence="1">
    <location>
        <begin position="116"/>
        <end position="125"/>
    </location>
</feature>
<dbReference type="AlphaFoldDB" id="A0A7S4RHH0"/>
<reference evidence="2" key="1">
    <citation type="submission" date="2021-01" db="EMBL/GenBank/DDBJ databases">
        <authorList>
            <person name="Corre E."/>
            <person name="Pelletier E."/>
            <person name="Niang G."/>
            <person name="Scheremetjew M."/>
            <person name="Finn R."/>
            <person name="Kale V."/>
            <person name="Holt S."/>
            <person name="Cochrane G."/>
            <person name="Meng A."/>
            <person name="Brown T."/>
            <person name="Cohen L."/>
        </authorList>
    </citation>
    <scope>NUCLEOTIDE SEQUENCE</scope>
    <source>
        <strain evidence="2">GSO104</strain>
    </source>
</reference>